<dbReference type="CDD" id="cd03364">
    <property type="entry name" value="TOPRIM_DnaG_primases"/>
    <property type="match status" value="1"/>
</dbReference>
<keyword evidence="4 12" id="KW-0548">Nucleotidyltransferase</keyword>
<gene>
    <name evidence="12" type="primary">dnaG</name>
    <name evidence="17" type="ORF">CEN89_19</name>
</gene>
<dbReference type="InterPro" id="IPR037068">
    <property type="entry name" value="DNA_primase_core_N_sf"/>
</dbReference>
<dbReference type="Pfam" id="PF13155">
    <property type="entry name" value="Toprim_2"/>
    <property type="match status" value="1"/>
</dbReference>
<evidence type="ECO:0000256" key="1">
    <source>
        <dbReference type="ARBA" id="ARBA00022478"/>
    </source>
</evidence>
<dbReference type="FunFam" id="3.90.580.10:FF:000001">
    <property type="entry name" value="DNA primase"/>
    <property type="match status" value="1"/>
</dbReference>
<dbReference type="GO" id="GO:0003677">
    <property type="term" value="F:DNA binding"/>
    <property type="evidence" value="ECO:0007669"/>
    <property type="project" value="UniProtKB-KW"/>
</dbReference>
<comment type="function">
    <text evidence="12 13">RNA polymerase that catalyzes the synthesis of short RNA molecules used as primers for DNA polymerase during DNA replication.</text>
</comment>
<evidence type="ECO:0000256" key="3">
    <source>
        <dbReference type="ARBA" id="ARBA00022679"/>
    </source>
</evidence>
<keyword evidence="11 12" id="KW-0804">Transcription</keyword>
<keyword evidence="3 12" id="KW-0808">Transferase</keyword>
<dbReference type="EC" id="2.7.7.101" evidence="12"/>
<dbReference type="InterPro" id="IPR006171">
    <property type="entry name" value="TOPRIM_dom"/>
</dbReference>
<evidence type="ECO:0000256" key="14">
    <source>
        <dbReference type="PIRSR" id="PIRSR002811-1"/>
    </source>
</evidence>
<evidence type="ECO:0000259" key="16">
    <source>
        <dbReference type="PROSITE" id="PS50880"/>
    </source>
</evidence>
<dbReference type="InterPro" id="IPR050219">
    <property type="entry name" value="DnaG_primase"/>
</dbReference>
<dbReference type="HAMAP" id="MF_00974">
    <property type="entry name" value="DNA_primase_DnaG"/>
    <property type="match status" value="1"/>
</dbReference>
<keyword evidence="6 12" id="KW-0479">Metal-binding</keyword>
<organism evidence="17 18">
    <name type="scientific">Candidatus Berkelbacteria bacterium Licking1014_7</name>
    <dbReference type="NCBI Taxonomy" id="2017147"/>
    <lineage>
        <taxon>Bacteria</taxon>
        <taxon>Candidatus Berkelbacteria</taxon>
    </lineage>
</organism>
<evidence type="ECO:0000256" key="15">
    <source>
        <dbReference type="SAM" id="Coils"/>
    </source>
</evidence>
<dbReference type="InterPro" id="IPR002694">
    <property type="entry name" value="Znf_CHC2"/>
</dbReference>
<reference evidence="17 18" key="1">
    <citation type="submission" date="2017-07" db="EMBL/GenBank/DDBJ databases">
        <title>Mechanisms for carbon and nitrogen cycling indicate functional differentiation within the Candidate Phyla Radiation.</title>
        <authorList>
            <person name="Danczak R.E."/>
            <person name="Johnston M.D."/>
            <person name="Kenah C."/>
            <person name="Slattery M."/>
            <person name="Wrighton K.C."/>
            <person name="Wilkins M.J."/>
        </authorList>
    </citation>
    <scope>NUCLEOTIDE SEQUENCE [LARGE SCALE GENOMIC DNA]</scope>
    <source>
        <strain evidence="17">Licking1014_7</strain>
    </source>
</reference>
<proteinExistence type="inferred from homology"/>
<feature type="coiled-coil region" evidence="15">
    <location>
        <begin position="492"/>
        <end position="528"/>
    </location>
</feature>
<keyword evidence="10 12" id="KW-0238">DNA-binding</keyword>
<protein>
    <recommendedName>
        <fullName evidence="12 13">DNA primase</fullName>
        <ecNumber evidence="12">2.7.7.101</ecNumber>
    </recommendedName>
</protein>
<comment type="caution">
    <text evidence="17">The sequence shown here is derived from an EMBL/GenBank/DDBJ whole genome shotgun (WGS) entry which is preliminary data.</text>
</comment>
<dbReference type="Proteomes" id="UP000315689">
    <property type="component" value="Unassembled WGS sequence"/>
</dbReference>
<feature type="domain" description="Toprim" evidence="16">
    <location>
        <begin position="246"/>
        <end position="327"/>
    </location>
</feature>
<comment type="subunit">
    <text evidence="12">Monomer. Interacts with DnaB.</text>
</comment>
<evidence type="ECO:0000256" key="7">
    <source>
        <dbReference type="ARBA" id="ARBA00022771"/>
    </source>
</evidence>
<dbReference type="SMART" id="SM00493">
    <property type="entry name" value="TOPRIM"/>
    <property type="match status" value="1"/>
</dbReference>
<keyword evidence="5 12" id="KW-0235">DNA replication</keyword>
<dbReference type="InterPro" id="IPR013264">
    <property type="entry name" value="DNAG_N"/>
</dbReference>
<dbReference type="InterPro" id="IPR006295">
    <property type="entry name" value="DNA_primase_DnaG"/>
</dbReference>
<comment type="catalytic activity">
    <reaction evidence="12">
        <text>ssDNA + n NTP = ssDNA/pppN(pN)n-1 hybrid + (n-1) diphosphate.</text>
        <dbReference type="EC" id="2.7.7.101"/>
    </reaction>
</comment>
<name>A0A554LKT9_9BACT</name>
<evidence type="ECO:0000256" key="2">
    <source>
        <dbReference type="ARBA" id="ARBA00022515"/>
    </source>
</evidence>
<evidence type="ECO:0000256" key="4">
    <source>
        <dbReference type="ARBA" id="ARBA00022695"/>
    </source>
</evidence>
<dbReference type="Gene3D" id="3.40.1360.10">
    <property type="match status" value="1"/>
</dbReference>
<keyword evidence="8 12" id="KW-0862">Zinc</keyword>
<dbReference type="SUPFAM" id="SSF56731">
    <property type="entry name" value="DNA primase core"/>
    <property type="match status" value="1"/>
</dbReference>
<dbReference type="PANTHER" id="PTHR30313">
    <property type="entry name" value="DNA PRIMASE"/>
    <property type="match status" value="1"/>
</dbReference>
<evidence type="ECO:0000256" key="10">
    <source>
        <dbReference type="ARBA" id="ARBA00023125"/>
    </source>
</evidence>
<keyword evidence="2 12" id="KW-0639">Primosome</keyword>
<dbReference type="SUPFAM" id="SSF57783">
    <property type="entry name" value="Zinc beta-ribbon"/>
    <property type="match status" value="1"/>
</dbReference>
<evidence type="ECO:0000256" key="9">
    <source>
        <dbReference type="ARBA" id="ARBA00022842"/>
    </source>
</evidence>
<keyword evidence="1 12" id="KW-0240">DNA-directed RNA polymerase</keyword>
<keyword evidence="15" id="KW-0175">Coiled coil</keyword>
<dbReference type="GO" id="GO:0006269">
    <property type="term" value="P:DNA replication, synthesis of primer"/>
    <property type="evidence" value="ECO:0007669"/>
    <property type="project" value="UniProtKB-UniRule"/>
</dbReference>
<dbReference type="EMBL" id="VMGK01000001">
    <property type="protein sequence ID" value="TSC93482.1"/>
    <property type="molecule type" value="Genomic_DNA"/>
</dbReference>
<evidence type="ECO:0000256" key="8">
    <source>
        <dbReference type="ARBA" id="ARBA00022833"/>
    </source>
</evidence>
<evidence type="ECO:0000256" key="6">
    <source>
        <dbReference type="ARBA" id="ARBA00022723"/>
    </source>
</evidence>
<evidence type="ECO:0000256" key="5">
    <source>
        <dbReference type="ARBA" id="ARBA00022705"/>
    </source>
</evidence>
<evidence type="ECO:0000313" key="18">
    <source>
        <dbReference type="Proteomes" id="UP000315689"/>
    </source>
</evidence>
<dbReference type="Gene3D" id="3.90.980.10">
    <property type="entry name" value="DNA primase, catalytic core, N-terminal domain"/>
    <property type="match status" value="1"/>
</dbReference>
<keyword evidence="9" id="KW-0460">Magnesium</keyword>
<dbReference type="InterPro" id="IPR030846">
    <property type="entry name" value="DnaG_bac"/>
</dbReference>
<evidence type="ECO:0000313" key="17">
    <source>
        <dbReference type="EMBL" id="TSC93482.1"/>
    </source>
</evidence>
<evidence type="ECO:0000256" key="12">
    <source>
        <dbReference type="HAMAP-Rule" id="MF_00974"/>
    </source>
</evidence>
<feature type="zinc finger region" description="CHC2-type" evidence="12 14">
    <location>
        <begin position="34"/>
        <end position="58"/>
    </location>
</feature>
<dbReference type="InterPro" id="IPR034151">
    <property type="entry name" value="TOPRIM_DnaG_bac"/>
</dbReference>
<dbReference type="Pfam" id="PF08275">
    <property type="entry name" value="DNAG_N"/>
    <property type="match status" value="1"/>
</dbReference>
<dbReference type="SMART" id="SM00400">
    <property type="entry name" value="ZnF_CHCC"/>
    <property type="match status" value="1"/>
</dbReference>
<dbReference type="NCBIfam" id="TIGR01391">
    <property type="entry name" value="dnaG"/>
    <property type="match status" value="1"/>
</dbReference>
<dbReference type="Pfam" id="PF01807">
    <property type="entry name" value="Zn_ribbon_DnaG"/>
    <property type="match status" value="1"/>
</dbReference>
<comment type="cofactor">
    <cofactor evidence="12 13 14">
        <name>Zn(2+)</name>
        <dbReference type="ChEBI" id="CHEBI:29105"/>
    </cofactor>
    <text evidence="12 13 14">Binds 1 zinc ion per monomer.</text>
</comment>
<comment type="domain">
    <text evidence="12">Contains an N-terminal zinc-binding domain, a central core domain that contains the primase activity, and a C-terminal DnaB-binding domain.</text>
</comment>
<dbReference type="Gene3D" id="3.90.580.10">
    <property type="entry name" value="Zinc finger, CHC2-type domain"/>
    <property type="match status" value="1"/>
</dbReference>
<keyword evidence="7 12" id="KW-0863">Zinc-finger</keyword>
<dbReference type="GO" id="GO:0005737">
    <property type="term" value="C:cytoplasm"/>
    <property type="evidence" value="ECO:0007669"/>
    <property type="project" value="TreeGrafter"/>
</dbReference>
<sequence length="545" mass="61831">MTDLDLIKQKIDLIDFIGQYLELKKAGANYKALCPFHSEKTPSFMVSAEKQIWRCFGCNIGGDAITFLMKYENLEFYDALKILAQKTGVALKTKSGESSLAQKPDGKIKLYKINELASRAFHQILLKHSSAKIARDYLKKRGLTDQTIQNFQLGFAPKNRAWLTKLLIQRGFTDSEIATAGAPQKFFNRIIFPITDILGNTVGFTGRALTNKMMPKYLNTQETAIFYKSKILYGYHEARQAIKEKKVAILVEGQMDVIMSHQAGVKNIIASSGTALTTEHLKILSRIAPNIILAFDADQAGKKASRQVLALSQNFDFNIKLIRYPKGVKDPGELSKNPENWRKILKNSRYFVEWLLETNLEKIKGDPTIAQKKEIFRQILPELKIIQNPIEKNHWIHFLSIKLQIPEETIALALEKLAAQPLRRAQSQIKTPSETTTKSASSIDLLTGIFLKIPRLAKKYPALYNKLIQGYNKEGLAQLEFLVEKNYEGFADDDLEKEAESLISRLKIKKQEKIKSDFANQIAAAENQGDRKLVKNLLKKLQKKL</sequence>
<dbReference type="PANTHER" id="PTHR30313:SF2">
    <property type="entry name" value="DNA PRIMASE"/>
    <property type="match status" value="1"/>
</dbReference>
<dbReference type="GO" id="GO:1990077">
    <property type="term" value="C:primosome complex"/>
    <property type="evidence" value="ECO:0007669"/>
    <property type="project" value="UniProtKB-KW"/>
</dbReference>
<dbReference type="GO" id="GO:0008270">
    <property type="term" value="F:zinc ion binding"/>
    <property type="evidence" value="ECO:0007669"/>
    <property type="project" value="UniProtKB-UniRule"/>
</dbReference>
<dbReference type="GO" id="GO:0000428">
    <property type="term" value="C:DNA-directed RNA polymerase complex"/>
    <property type="evidence" value="ECO:0007669"/>
    <property type="project" value="UniProtKB-KW"/>
</dbReference>
<dbReference type="PIRSF" id="PIRSF002811">
    <property type="entry name" value="DnaG"/>
    <property type="match status" value="1"/>
</dbReference>
<evidence type="ECO:0000256" key="13">
    <source>
        <dbReference type="PIRNR" id="PIRNR002811"/>
    </source>
</evidence>
<evidence type="ECO:0000256" key="11">
    <source>
        <dbReference type="ARBA" id="ARBA00023163"/>
    </source>
</evidence>
<accession>A0A554LKT9</accession>
<dbReference type="InterPro" id="IPR036977">
    <property type="entry name" value="DNA_primase_Znf_CHC2"/>
</dbReference>
<dbReference type="PROSITE" id="PS50880">
    <property type="entry name" value="TOPRIM"/>
    <property type="match status" value="1"/>
</dbReference>
<dbReference type="GO" id="GO:0003899">
    <property type="term" value="F:DNA-directed RNA polymerase activity"/>
    <property type="evidence" value="ECO:0007669"/>
    <property type="project" value="UniProtKB-UniRule"/>
</dbReference>
<dbReference type="AlphaFoldDB" id="A0A554LKT9"/>
<comment type="similarity">
    <text evidence="12 13">Belongs to the DnaG primase family.</text>
</comment>